<evidence type="ECO:0000313" key="2">
    <source>
        <dbReference type="Proteomes" id="UP000186601"/>
    </source>
</evidence>
<organism evidence="1 2">
    <name type="scientific">Hermanssonia centrifuga</name>
    <dbReference type="NCBI Taxonomy" id="98765"/>
    <lineage>
        <taxon>Eukaryota</taxon>
        <taxon>Fungi</taxon>
        <taxon>Dikarya</taxon>
        <taxon>Basidiomycota</taxon>
        <taxon>Agaricomycotina</taxon>
        <taxon>Agaricomycetes</taxon>
        <taxon>Polyporales</taxon>
        <taxon>Meruliaceae</taxon>
        <taxon>Hermanssonia</taxon>
    </lineage>
</organism>
<accession>A0A2R6RVQ6</accession>
<sequence length="115" mass="12564">MHNGLHGGPGLGANVTVRFVPSSRPFFGIDHAWKKEMYDSKRVFLRDMVTGQDGDEVWTIKFFNSTDEQALALASTSGSQHILDTVTGHHCPWESVIALSQSPASLFPPDSPAPQ</sequence>
<comment type="caution">
    <text evidence="1">The sequence shown here is derived from an EMBL/GenBank/DDBJ whole genome shotgun (WGS) entry which is preliminary data.</text>
</comment>
<gene>
    <name evidence="1" type="ORF">PHLCEN_2v1845</name>
</gene>
<dbReference type="EMBL" id="MLYV02000152">
    <property type="protein sequence ID" value="PSS34112.1"/>
    <property type="molecule type" value="Genomic_DNA"/>
</dbReference>
<protein>
    <submittedName>
        <fullName evidence="1">Uncharacterized protein</fullName>
    </submittedName>
</protein>
<dbReference type="AlphaFoldDB" id="A0A2R6RVQ6"/>
<evidence type="ECO:0000313" key="1">
    <source>
        <dbReference type="EMBL" id="PSS34112.1"/>
    </source>
</evidence>
<proteinExistence type="predicted"/>
<name>A0A2R6RVQ6_9APHY</name>
<reference evidence="1 2" key="1">
    <citation type="submission" date="2018-02" db="EMBL/GenBank/DDBJ databases">
        <title>Genome sequence of the basidiomycete white-rot fungus Phlebia centrifuga.</title>
        <authorList>
            <person name="Granchi Z."/>
            <person name="Peng M."/>
            <person name="de Vries R.P."/>
            <person name="Hilden K."/>
            <person name="Makela M.R."/>
            <person name="Grigoriev I."/>
            <person name="Riley R."/>
        </authorList>
    </citation>
    <scope>NUCLEOTIDE SEQUENCE [LARGE SCALE GENOMIC DNA]</scope>
    <source>
        <strain evidence="1 2">FBCC195</strain>
    </source>
</reference>
<keyword evidence="2" id="KW-1185">Reference proteome</keyword>
<dbReference type="Proteomes" id="UP000186601">
    <property type="component" value="Unassembled WGS sequence"/>
</dbReference>